<reference evidence="1" key="2">
    <citation type="submission" date="2013-10" db="EMBL/GenBank/DDBJ databases">
        <authorList>
            <person name="Aslett M."/>
        </authorList>
    </citation>
    <scope>NUCLEOTIDE SEQUENCE [LARGE SCALE GENOMIC DNA]</scope>
    <source>
        <strain evidence="1">Houghton</strain>
    </source>
</reference>
<dbReference type="Proteomes" id="UP000030744">
    <property type="component" value="Unassembled WGS sequence"/>
</dbReference>
<dbReference type="Gene3D" id="3.30.830.10">
    <property type="entry name" value="Metalloenzyme, LuxS/M16 peptidase-like"/>
    <property type="match status" value="2"/>
</dbReference>
<evidence type="ECO:0000313" key="2">
    <source>
        <dbReference type="Proteomes" id="UP000030744"/>
    </source>
</evidence>
<dbReference type="GO" id="GO:0046872">
    <property type="term" value="F:metal ion binding"/>
    <property type="evidence" value="ECO:0007669"/>
    <property type="project" value="InterPro"/>
</dbReference>
<dbReference type="InterPro" id="IPR011249">
    <property type="entry name" value="Metalloenz_LuxS/M16"/>
</dbReference>
<dbReference type="VEuPathDB" id="ToxoDB:EMH_0085810"/>
<reference evidence="1" key="1">
    <citation type="submission" date="2013-10" db="EMBL/GenBank/DDBJ databases">
        <title>Genomic analysis of the causative agents of coccidiosis in chickens.</title>
        <authorList>
            <person name="Reid A.J."/>
            <person name="Blake D."/>
            <person name="Billington K."/>
            <person name="Browne H."/>
            <person name="Dunn M."/>
            <person name="Hung S."/>
            <person name="Kawahara F."/>
            <person name="Miranda-Saavedra D."/>
            <person name="Mourier T."/>
            <person name="Nagra H."/>
            <person name="Otto T.D."/>
            <person name="Rawlings N."/>
            <person name="Sanchez A."/>
            <person name="Sanders M."/>
            <person name="Subramaniam C."/>
            <person name="Tay Y."/>
            <person name="Dear P."/>
            <person name="Doerig C."/>
            <person name="Gruber A."/>
            <person name="Parkinson J."/>
            <person name="Shirley M."/>
            <person name="Wan K.L."/>
            <person name="Berriman M."/>
            <person name="Tomley F."/>
            <person name="Pain A."/>
        </authorList>
    </citation>
    <scope>NUCLEOTIDE SEQUENCE [LARGE SCALE GENOMIC DNA]</scope>
    <source>
        <strain evidence="1">Houghton</strain>
    </source>
</reference>
<dbReference type="EMBL" id="HG685730">
    <property type="protein sequence ID" value="CDJ33841.1"/>
    <property type="molecule type" value="Genomic_DNA"/>
</dbReference>
<organism evidence="1 2">
    <name type="scientific">Eimeria mitis</name>
    <dbReference type="NCBI Taxonomy" id="44415"/>
    <lineage>
        <taxon>Eukaryota</taxon>
        <taxon>Sar</taxon>
        <taxon>Alveolata</taxon>
        <taxon>Apicomplexa</taxon>
        <taxon>Conoidasida</taxon>
        <taxon>Coccidia</taxon>
        <taxon>Eucoccidiorida</taxon>
        <taxon>Eimeriorina</taxon>
        <taxon>Eimeriidae</taxon>
        <taxon>Eimeria</taxon>
    </lineage>
</organism>
<dbReference type="RefSeq" id="XP_013356404.1">
    <property type="nucleotide sequence ID" value="XM_013500950.1"/>
</dbReference>
<sequence length="527" mass="58680">MHAQAALAHLEGMALVELSPTLPSFGMLPEIVEIHVHYSGVFVFHPSIPIKDILFFAGVSIECLDEFFAIDISVPAFAARDADSHGAGSPAKPSTLESAMQLLHLIFTAFHFEESAFRRAKQRALMDYHAYTRDLVGYSLGELILNMTGRDPRFDSLKPAVTAGLELPFVEQQMRSHFERQLARGAIEVTVVGDIDPAHVARLAATYIGTIGHPNTSRGLLEGVFPVSPGQRPLQSPYYHLQETSTGAMTQDWNPSSDTAEAPSAGHWTKTWGRRLHAYVRDSEARAVVHIGGFACNRWGRNPNGSWLWDHMEALQRRDDAIADQIEGKTAETEQYGTVKLVTKRLFSILREEQRLTYEAAFDVMSFDILWGGIFIITVHTQPEEAERVLEATHIALQQLTSIRPLLQSQLDSAKQQVLSRHLHDRKYARYWLDLLGGLQLADVPRKTPPYFSEFERMVKSITLQDVHLLLRSLGLRRESMWEAIGVSGPVPAAALSRPPTRIVDAPVAAPSSTRLRASEIGYVAPV</sequence>
<name>U6KAP3_9EIME</name>
<dbReference type="GeneID" id="25382919"/>
<protein>
    <submittedName>
        <fullName evidence="1">Uncharacterized protein</fullName>
    </submittedName>
</protein>
<proteinExistence type="predicted"/>
<gene>
    <name evidence="1" type="ORF">EMH_0085810</name>
</gene>
<accession>U6KAP3</accession>
<dbReference type="AlphaFoldDB" id="U6KAP3"/>
<dbReference type="SUPFAM" id="SSF63411">
    <property type="entry name" value="LuxS/MPP-like metallohydrolase"/>
    <property type="match status" value="2"/>
</dbReference>
<evidence type="ECO:0000313" key="1">
    <source>
        <dbReference type="EMBL" id="CDJ33841.1"/>
    </source>
</evidence>
<dbReference type="OrthoDB" id="952271at2759"/>
<keyword evidence="2" id="KW-1185">Reference proteome</keyword>